<reference evidence="2" key="1">
    <citation type="submission" date="2017-01" db="EMBL/GenBank/DDBJ databases">
        <authorList>
            <person name="Wang Y."/>
            <person name="White M."/>
            <person name="Kvist S."/>
            <person name="Moncalvo J.-M."/>
        </authorList>
    </citation>
    <scope>NUCLEOTIDE SEQUENCE [LARGE SCALE GENOMIC DNA]</scope>
    <source>
        <strain evidence="2">ID-206-W2</strain>
    </source>
</reference>
<comment type="caution">
    <text evidence="1">The sequence shown here is derived from an EMBL/GenBank/DDBJ whole genome shotgun (WGS) entry which is preliminary data.</text>
</comment>
<dbReference type="Proteomes" id="UP000187429">
    <property type="component" value="Unassembled WGS sequence"/>
</dbReference>
<accession>A0A1R1Y028</accession>
<protein>
    <submittedName>
        <fullName evidence="1">Uncharacterized protein</fullName>
    </submittedName>
</protein>
<sequence>MGQSLCISPAIDRNTDLSRLAAFVPEPSRSVPRLGRSLFFINPVRCAHPLDWQRNLLFTLPHIFYYCYRTNKFRGIKNSHNKHYEIKRNSPTE</sequence>
<dbReference type="AlphaFoldDB" id="A0A1R1Y028"/>
<keyword evidence="2" id="KW-1185">Reference proteome</keyword>
<evidence type="ECO:0000313" key="1">
    <source>
        <dbReference type="EMBL" id="OMJ20116.1"/>
    </source>
</evidence>
<proteinExistence type="predicted"/>
<evidence type="ECO:0000313" key="2">
    <source>
        <dbReference type="Proteomes" id="UP000187429"/>
    </source>
</evidence>
<name>A0A1R1Y028_9FUNG</name>
<dbReference type="EMBL" id="LSSM01002842">
    <property type="protein sequence ID" value="OMJ20116.1"/>
    <property type="molecule type" value="Genomic_DNA"/>
</dbReference>
<organism evidence="1 2">
    <name type="scientific">Smittium culicis</name>
    <dbReference type="NCBI Taxonomy" id="133412"/>
    <lineage>
        <taxon>Eukaryota</taxon>
        <taxon>Fungi</taxon>
        <taxon>Fungi incertae sedis</taxon>
        <taxon>Zoopagomycota</taxon>
        <taxon>Kickxellomycotina</taxon>
        <taxon>Harpellomycetes</taxon>
        <taxon>Harpellales</taxon>
        <taxon>Legeriomycetaceae</taxon>
        <taxon>Smittium</taxon>
    </lineage>
</organism>
<gene>
    <name evidence="1" type="ORF">AYI69_g6336</name>
</gene>